<sequence>MHNIAILAPHGVIPFDLATACEVFSRVRVPGLPAAYEVVVCGEAPSVAASLFDLHTRWNLSHAAGAHTLIIPGIDDIDAPVSEPVLATIRAAAAGGARIASICSGAFLLAASGLLDGQRATTHWMAAGELARRFPAVIVDPNVLFVDNGKLLTSAGAAAGLDLCLHLVRRDYGAAVAADAARAAVMPLERGGGQAQFIVHPEPSSSLALQPVLKWMESQLHSALTLEAIAAHASLSKRTLSRRFLEQTGTSPLQWLLGARVRRAQYLLETSALSIEQVANATGFGSGAALRACFGKQVGTSPHDYRQSFRSR</sequence>
<evidence type="ECO:0000256" key="3">
    <source>
        <dbReference type="ARBA" id="ARBA00023163"/>
    </source>
</evidence>
<keyword evidence="3" id="KW-0804">Transcription</keyword>
<dbReference type="SMART" id="SM00342">
    <property type="entry name" value="HTH_ARAC"/>
    <property type="match status" value="1"/>
</dbReference>
<dbReference type="EMBL" id="CP024608">
    <property type="protein sequence ID" value="ATQ78347.1"/>
    <property type="molecule type" value="Genomic_DNA"/>
</dbReference>
<dbReference type="GO" id="GO:0043565">
    <property type="term" value="F:sequence-specific DNA binding"/>
    <property type="evidence" value="ECO:0007669"/>
    <property type="project" value="InterPro"/>
</dbReference>
<dbReference type="CDD" id="cd03137">
    <property type="entry name" value="GATase1_AraC_1"/>
    <property type="match status" value="1"/>
</dbReference>
<evidence type="ECO:0000313" key="6">
    <source>
        <dbReference type="Proteomes" id="UP000229897"/>
    </source>
</evidence>
<dbReference type="SUPFAM" id="SSF46689">
    <property type="entry name" value="Homeodomain-like"/>
    <property type="match status" value="2"/>
</dbReference>
<dbReference type="PANTHER" id="PTHR43130:SF3">
    <property type="entry name" value="HTH-TYPE TRANSCRIPTIONAL REGULATOR RV1931C"/>
    <property type="match status" value="1"/>
</dbReference>
<dbReference type="OrthoDB" id="8543772at2"/>
<dbReference type="PROSITE" id="PS01124">
    <property type="entry name" value="HTH_ARAC_FAMILY_2"/>
    <property type="match status" value="1"/>
</dbReference>
<reference evidence="5" key="1">
    <citation type="submission" date="2017-10" db="EMBL/GenBank/DDBJ databases">
        <title>Massilia psychrophilum sp. nov., a novel purple-pigmented bacterium isolated from Tianshan glacier, Xinjiang Municipality, China.</title>
        <authorList>
            <person name="Wang H."/>
        </authorList>
    </citation>
    <scope>NUCLEOTIDE SEQUENCE [LARGE SCALE GENOMIC DNA]</scope>
    <source>
        <strain evidence="5">B2</strain>
    </source>
</reference>
<accession>A0A2D2DTP7</accession>
<dbReference type="Gene3D" id="3.40.50.880">
    <property type="match status" value="1"/>
</dbReference>
<dbReference type="Pfam" id="PF12833">
    <property type="entry name" value="HTH_18"/>
    <property type="match status" value="1"/>
</dbReference>
<dbReference type="PROSITE" id="PS00041">
    <property type="entry name" value="HTH_ARAC_FAMILY_1"/>
    <property type="match status" value="1"/>
</dbReference>
<dbReference type="InterPro" id="IPR018062">
    <property type="entry name" value="HTH_AraC-typ_CS"/>
</dbReference>
<dbReference type="InterPro" id="IPR052158">
    <property type="entry name" value="INH-QAR"/>
</dbReference>
<keyword evidence="2" id="KW-0238">DNA-binding</keyword>
<dbReference type="GO" id="GO:0003700">
    <property type="term" value="F:DNA-binding transcription factor activity"/>
    <property type="evidence" value="ECO:0007669"/>
    <property type="project" value="InterPro"/>
</dbReference>
<protein>
    <submittedName>
        <fullName evidence="5">AraC family transcriptional regulator</fullName>
    </submittedName>
</protein>
<dbReference type="InterPro" id="IPR009057">
    <property type="entry name" value="Homeodomain-like_sf"/>
</dbReference>
<dbReference type="PANTHER" id="PTHR43130">
    <property type="entry name" value="ARAC-FAMILY TRANSCRIPTIONAL REGULATOR"/>
    <property type="match status" value="1"/>
</dbReference>
<proteinExistence type="predicted"/>
<dbReference type="Gene3D" id="1.10.10.60">
    <property type="entry name" value="Homeodomain-like"/>
    <property type="match status" value="1"/>
</dbReference>
<dbReference type="InterPro" id="IPR029062">
    <property type="entry name" value="Class_I_gatase-like"/>
</dbReference>
<organism evidence="5 6">
    <name type="scientific">Massilia violaceinigra</name>
    <dbReference type="NCBI Taxonomy" id="2045208"/>
    <lineage>
        <taxon>Bacteria</taxon>
        <taxon>Pseudomonadati</taxon>
        <taxon>Pseudomonadota</taxon>
        <taxon>Betaproteobacteria</taxon>
        <taxon>Burkholderiales</taxon>
        <taxon>Oxalobacteraceae</taxon>
        <taxon>Telluria group</taxon>
        <taxon>Massilia</taxon>
    </lineage>
</organism>
<evidence type="ECO:0000313" key="5">
    <source>
        <dbReference type="EMBL" id="ATQ78347.1"/>
    </source>
</evidence>
<dbReference type="InterPro" id="IPR002818">
    <property type="entry name" value="DJ-1/PfpI"/>
</dbReference>
<dbReference type="AlphaFoldDB" id="A0A2D2DTP7"/>
<dbReference type="Proteomes" id="UP000229897">
    <property type="component" value="Chromosome"/>
</dbReference>
<dbReference type="InterPro" id="IPR018060">
    <property type="entry name" value="HTH_AraC"/>
</dbReference>
<dbReference type="KEGG" id="mass:CR152_30440"/>
<keyword evidence="1" id="KW-0805">Transcription regulation</keyword>
<gene>
    <name evidence="5" type="ORF">CR152_30440</name>
</gene>
<dbReference type="RefSeq" id="WP_099881297.1">
    <property type="nucleotide sequence ID" value="NZ_CP024608.1"/>
</dbReference>
<dbReference type="Pfam" id="PF01965">
    <property type="entry name" value="DJ-1_PfpI"/>
    <property type="match status" value="1"/>
</dbReference>
<feature type="domain" description="HTH araC/xylS-type" evidence="4">
    <location>
        <begin position="210"/>
        <end position="308"/>
    </location>
</feature>
<evidence type="ECO:0000259" key="4">
    <source>
        <dbReference type="PROSITE" id="PS01124"/>
    </source>
</evidence>
<evidence type="ECO:0000256" key="1">
    <source>
        <dbReference type="ARBA" id="ARBA00023015"/>
    </source>
</evidence>
<evidence type="ECO:0000256" key="2">
    <source>
        <dbReference type="ARBA" id="ARBA00023125"/>
    </source>
</evidence>
<keyword evidence="6" id="KW-1185">Reference proteome</keyword>
<dbReference type="SUPFAM" id="SSF52317">
    <property type="entry name" value="Class I glutamine amidotransferase-like"/>
    <property type="match status" value="1"/>
</dbReference>
<name>A0A2D2DTP7_9BURK</name>